<keyword evidence="1" id="KW-0547">Nucleotide-binding</keyword>
<sequence length="223" mass="24344">MSGRPFMMVVAGPNGSGKSTLTNYLSSAGVDFGVYINPDQIAATLDLSEPARSRAAQDIADERREACLQSRQNFTFETVMSHPSKLDLMRRAAASGYDVTLLFVCTSDAALNVKRVAQRVRLGGHDVPEDRVRSRYARTLELLVPAALIADRTVLFDNSRFLRPSSASTPATRRFGLRPVAELRRIDAGFCLNVTGEVPRWIQDHFVGPLEAGAAGLPLKRGP</sequence>
<dbReference type="PANTHER" id="PTHR39206">
    <property type="entry name" value="SLL8004 PROTEIN"/>
    <property type="match status" value="1"/>
</dbReference>
<dbReference type="PANTHER" id="PTHR39206:SF1">
    <property type="entry name" value="SLL8004 PROTEIN"/>
    <property type="match status" value="1"/>
</dbReference>
<feature type="domain" description="Zeta toxin" evidence="3">
    <location>
        <begin position="3"/>
        <end position="136"/>
    </location>
</feature>
<accession>A0A933RZP0</accession>
<evidence type="ECO:0000256" key="1">
    <source>
        <dbReference type="ARBA" id="ARBA00022741"/>
    </source>
</evidence>
<dbReference type="SUPFAM" id="SSF52540">
    <property type="entry name" value="P-loop containing nucleoside triphosphate hydrolases"/>
    <property type="match status" value="1"/>
</dbReference>
<gene>
    <name evidence="4" type="ORF">HZA66_18400</name>
</gene>
<protein>
    <submittedName>
        <fullName evidence="4">Zeta toxin family protein</fullName>
    </submittedName>
</protein>
<dbReference type="Proteomes" id="UP000782519">
    <property type="component" value="Unassembled WGS sequence"/>
</dbReference>
<name>A0A933RZP0_RHOPL</name>
<dbReference type="Pfam" id="PF06414">
    <property type="entry name" value="Zeta_toxin"/>
    <property type="match status" value="1"/>
</dbReference>
<dbReference type="EMBL" id="JACRJB010000052">
    <property type="protein sequence ID" value="MBI5131413.1"/>
    <property type="molecule type" value="Genomic_DNA"/>
</dbReference>
<dbReference type="AlphaFoldDB" id="A0A933RZP0"/>
<evidence type="ECO:0000259" key="3">
    <source>
        <dbReference type="Pfam" id="PF06414"/>
    </source>
</evidence>
<dbReference type="GO" id="GO:0016301">
    <property type="term" value="F:kinase activity"/>
    <property type="evidence" value="ECO:0007669"/>
    <property type="project" value="InterPro"/>
</dbReference>
<evidence type="ECO:0000256" key="2">
    <source>
        <dbReference type="ARBA" id="ARBA00022840"/>
    </source>
</evidence>
<keyword evidence="2" id="KW-0067">ATP-binding</keyword>
<organism evidence="4 5">
    <name type="scientific">Rhodopseudomonas palustris</name>
    <dbReference type="NCBI Taxonomy" id="1076"/>
    <lineage>
        <taxon>Bacteria</taxon>
        <taxon>Pseudomonadati</taxon>
        <taxon>Pseudomonadota</taxon>
        <taxon>Alphaproteobacteria</taxon>
        <taxon>Hyphomicrobiales</taxon>
        <taxon>Nitrobacteraceae</taxon>
        <taxon>Rhodopseudomonas</taxon>
    </lineage>
</organism>
<dbReference type="InterPro" id="IPR027417">
    <property type="entry name" value="P-loop_NTPase"/>
</dbReference>
<dbReference type="GO" id="GO:0005524">
    <property type="term" value="F:ATP binding"/>
    <property type="evidence" value="ECO:0007669"/>
    <property type="project" value="UniProtKB-KW"/>
</dbReference>
<evidence type="ECO:0000313" key="5">
    <source>
        <dbReference type="Proteomes" id="UP000782519"/>
    </source>
</evidence>
<dbReference type="InterPro" id="IPR010488">
    <property type="entry name" value="Zeta_toxin_domain"/>
</dbReference>
<reference evidence="4" key="1">
    <citation type="submission" date="2020-07" db="EMBL/GenBank/DDBJ databases">
        <title>Huge and variable diversity of episymbiotic CPR bacteria and DPANN archaea in groundwater ecosystems.</title>
        <authorList>
            <person name="He C.Y."/>
            <person name="Keren R."/>
            <person name="Whittaker M."/>
            <person name="Farag I.F."/>
            <person name="Doudna J."/>
            <person name="Cate J.H.D."/>
            <person name="Banfield J.F."/>
        </authorList>
    </citation>
    <scope>NUCLEOTIDE SEQUENCE</scope>
    <source>
        <strain evidence="4">NC_groundwater_1818_Pr3_B-0.1um_66_35</strain>
    </source>
</reference>
<proteinExistence type="predicted"/>
<evidence type="ECO:0000313" key="4">
    <source>
        <dbReference type="EMBL" id="MBI5131413.1"/>
    </source>
</evidence>
<dbReference type="Gene3D" id="3.40.50.300">
    <property type="entry name" value="P-loop containing nucleotide triphosphate hydrolases"/>
    <property type="match status" value="1"/>
</dbReference>
<comment type="caution">
    <text evidence="4">The sequence shown here is derived from an EMBL/GenBank/DDBJ whole genome shotgun (WGS) entry which is preliminary data.</text>
</comment>